<dbReference type="EMBL" id="GEDC01026552">
    <property type="protein sequence ID" value="JAS10746.1"/>
    <property type="molecule type" value="Transcribed_RNA"/>
</dbReference>
<reference evidence="2" key="1">
    <citation type="submission" date="2015-12" db="EMBL/GenBank/DDBJ databases">
        <title>De novo transcriptome assembly of four potential Pierce s Disease insect vectors from Arizona vineyards.</title>
        <authorList>
            <person name="Tassone E.E."/>
        </authorList>
    </citation>
    <scope>NUCLEOTIDE SEQUENCE</scope>
</reference>
<feature type="chain" id="PRO_5008580269" evidence="1">
    <location>
        <begin position="24"/>
        <end position="201"/>
    </location>
</feature>
<name>A0A1B6CB89_9HEMI</name>
<protein>
    <submittedName>
        <fullName evidence="2">Uncharacterized protein</fullName>
    </submittedName>
</protein>
<evidence type="ECO:0000313" key="2">
    <source>
        <dbReference type="EMBL" id="JAS10746.1"/>
    </source>
</evidence>
<keyword evidence="1" id="KW-0732">Signal</keyword>
<sequence>MKFSFISLTILIIIYLKTGLTQTQSNHDESDCIGLGCKKHTKLGLIFRLKREILDSGKKKICSPNEQWEENGKSCTCNSDGSNFDCSNDHLLLKRISRNMDNRGYWYDNGHHHNNILCNGIPHLSRNIQHYFINNRQQYIQRYYDNCCVNLCVMQANANCFCIIHQNENIQSRVNLRNINNNQGSCCDNCCVGLCGTRPNW</sequence>
<organism evidence="2">
    <name type="scientific">Clastoptera arizonana</name>
    <name type="common">Arizona spittle bug</name>
    <dbReference type="NCBI Taxonomy" id="38151"/>
    <lineage>
        <taxon>Eukaryota</taxon>
        <taxon>Metazoa</taxon>
        <taxon>Ecdysozoa</taxon>
        <taxon>Arthropoda</taxon>
        <taxon>Hexapoda</taxon>
        <taxon>Insecta</taxon>
        <taxon>Pterygota</taxon>
        <taxon>Neoptera</taxon>
        <taxon>Paraneoptera</taxon>
        <taxon>Hemiptera</taxon>
        <taxon>Auchenorrhyncha</taxon>
        <taxon>Cercopoidea</taxon>
        <taxon>Clastopteridae</taxon>
        <taxon>Clastoptera</taxon>
    </lineage>
</organism>
<dbReference type="AlphaFoldDB" id="A0A1B6CB89"/>
<gene>
    <name evidence="2" type="ORF">g.1731</name>
</gene>
<feature type="non-terminal residue" evidence="2">
    <location>
        <position position="201"/>
    </location>
</feature>
<feature type="signal peptide" evidence="1">
    <location>
        <begin position="1"/>
        <end position="23"/>
    </location>
</feature>
<proteinExistence type="predicted"/>
<evidence type="ECO:0000256" key="1">
    <source>
        <dbReference type="SAM" id="SignalP"/>
    </source>
</evidence>
<accession>A0A1B6CB89</accession>